<evidence type="ECO:0000256" key="1">
    <source>
        <dbReference type="SAM" id="MobiDB-lite"/>
    </source>
</evidence>
<feature type="region of interest" description="Disordered" evidence="1">
    <location>
        <begin position="31"/>
        <end position="60"/>
    </location>
</feature>
<dbReference type="EMBL" id="BSDY01000006">
    <property type="protein sequence ID" value="GLI56119.1"/>
    <property type="molecule type" value="Genomic_DNA"/>
</dbReference>
<keyword evidence="4" id="KW-1185">Reference proteome</keyword>
<proteinExistence type="predicted"/>
<reference evidence="3" key="1">
    <citation type="submission" date="2022-12" db="EMBL/GenBank/DDBJ databases">
        <title>Reference genome sequencing for broad-spectrum identification of bacterial and archaeal isolates by mass spectrometry.</title>
        <authorList>
            <person name="Sekiguchi Y."/>
            <person name="Tourlousse D.M."/>
        </authorList>
    </citation>
    <scope>NUCLEOTIDE SEQUENCE</scope>
    <source>
        <strain evidence="3">10succ1</strain>
    </source>
</reference>
<dbReference type="InterPro" id="IPR036709">
    <property type="entry name" value="Autotransporte_beta_dom_sf"/>
</dbReference>
<dbReference type="SUPFAM" id="SSF103515">
    <property type="entry name" value="Autotransporter"/>
    <property type="match status" value="1"/>
</dbReference>
<keyword evidence="2" id="KW-1133">Transmembrane helix</keyword>
<keyword evidence="2" id="KW-0812">Transmembrane</keyword>
<keyword evidence="2" id="KW-0472">Membrane</keyword>
<accession>A0A9W6LMS2</accession>
<dbReference type="AlphaFoldDB" id="A0A9W6LMS2"/>
<comment type="caution">
    <text evidence="3">The sequence shown here is derived from an EMBL/GenBank/DDBJ whole genome shotgun (WGS) entry which is preliminary data.</text>
</comment>
<evidence type="ECO:0008006" key="5">
    <source>
        <dbReference type="Google" id="ProtNLM"/>
    </source>
</evidence>
<gene>
    <name evidence="3" type="ORF">PM10SUCC1_16330</name>
</gene>
<sequence>MSAKEKIAYTGLGLGGLAGIVLIADNISSDSDGTKVEIGDPPPEEQPSPMMVSSSGPSYREKTLRDMGRVNLYLEDLSTVFREMGRMRREGEENEVSIFVEALDRRGEYEGVVGGAYFIKDVGKYLGADVRGSLGYGHSSVDYDGGAEGSSEVIHCALHLNYDRETFKNYTWLFNEFSYNRFKEGEKARYRGTALALGTENGYLLTAGRLQIIPFIFAQGSFYKREAIELEEVRVGSDNYTSFKWGPGIEGRYKTQVGVYDLSNSMRVIYRMEEGNIYDEVSTSQGRIEDVGEDEVLELSLESTAERDRNSIFARAAYYIQGGDNYYGGSLGVSWKL</sequence>
<evidence type="ECO:0000256" key="2">
    <source>
        <dbReference type="SAM" id="Phobius"/>
    </source>
</evidence>
<name>A0A9W6LMS2_9FUSO</name>
<dbReference type="Proteomes" id="UP001144471">
    <property type="component" value="Unassembled WGS sequence"/>
</dbReference>
<feature type="compositionally biased region" description="Low complexity" evidence="1">
    <location>
        <begin position="47"/>
        <end position="58"/>
    </location>
</feature>
<evidence type="ECO:0000313" key="3">
    <source>
        <dbReference type="EMBL" id="GLI56119.1"/>
    </source>
</evidence>
<evidence type="ECO:0000313" key="4">
    <source>
        <dbReference type="Proteomes" id="UP001144471"/>
    </source>
</evidence>
<dbReference type="Gene3D" id="2.40.128.130">
    <property type="entry name" value="Autotransporter beta-domain"/>
    <property type="match status" value="1"/>
</dbReference>
<organism evidence="3 4">
    <name type="scientific">Propionigenium maris DSM 9537</name>
    <dbReference type="NCBI Taxonomy" id="1123000"/>
    <lineage>
        <taxon>Bacteria</taxon>
        <taxon>Fusobacteriati</taxon>
        <taxon>Fusobacteriota</taxon>
        <taxon>Fusobacteriia</taxon>
        <taxon>Fusobacteriales</taxon>
        <taxon>Fusobacteriaceae</taxon>
        <taxon>Propionigenium</taxon>
    </lineage>
</organism>
<feature type="transmembrane region" description="Helical" evidence="2">
    <location>
        <begin position="7"/>
        <end position="24"/>
    </location>
</feature>
<protein>
    <recommendedName>
        <fullName evidence="5">Autotransporter domain-containing protein</fullName>
    </recommendedName>
</protein>